<dbReference type="Pfam" id="PF01477">
    <property type="entry name" value="PLAT"/>
    <property type="match status" value="1"/>
</dbReference>
<dbReference type="EMBL" id="CALNXJ010000039">
    <property type="protein sequence ID" value="CAH3144541.1"/>
    <property type="molecule type" value="Genomic_DNA"/>
</dbReference>
<evidence type="ECO:0000259" key="2">
    <source>
        <dbReference type="PROSITE" id="PS50095"/>
    </source>
</evidence>
<evidence type="ECO:0000256" key="1">
    <source>
        <dbReference type="PROSITE-ProRule" id="PRU00152"/>
    </source>
</evidence>
<keyword evidence="4" id="KW-1185">Reference proteome</keyword>
<proteinExistence type="predicted"/>
<sequence length="71" mass="7998">GTDVNVLIRIIGTKRSTAEKKLVSPRDPFEKGRTDQFSVPNVADIGDITAIALKRDEDGWFPKWQLDRVSE</sequence>
<dbReference type="PROSITE" id="PS50095">
    <property type="entry name" value="PLAT"/>
    <property type="match status" value="1"/>
</dbReference>
<comment type="caution">
    <text evidence="1">Lacks conserved residue(s) required for the propagation of feature annotation.</text>
</comment>
<name>A0AAU9XDN5_9CNID</name>
<dbReference type="Gene3D" id="2.40.180.10">
    <property type="entry name" value="Catalase core domain"/>
    <property type="match status" value="1"/>
</dbReference>
<dbReference type="Proteomes" id="UP001159428">
    <property type="component" value="Unassembled WGS sequence"/>
</dbReference>
<organism evidence="3 4">
    <name type="scientific">Pocillopora meandrina</name>
    <dbReference type="NCBI Taxonomy" id="46732"/>
    <lineage>
        <taxon>Eukaryota</taxon>
        <taxon>Metazoa</taxon>
        <taxon>Cnidaria</taxon>
        <taxon>Anthozoa</taxon>
        <taxon>Hexacorallia</taxon>
        <taxon>Scleractinia</taxon>
        <taxon>Astrocoeniina</taxon>
        <taxon>Pocilloporidae</taxon>
        <taxon>Pocillopora</taxon>
    </lineage>
</organism>
<evidence type="ECO:0000313" key="3">
    <source>
        <dbReference type="EMBL" id="CAH3144541.1"/>
    </source>
</evidence>
<dbReference type="SUPFAM" id="SSF49723">
    <property type="entry name" value="Lipase/lipooxygenase domain (PLAT/LH2 domain)"/>
    <property type="match status" value="1"/>
</dbReference>
<dbReference type="InterPro" id="IPR052970">
    <property type="entry name" value="Inner_ear_hair_cell_LOXHD"/>
</dbReference>
<dbReference type="InterPro" id="IPR036392">
    <property type="entry name" value="PLAT/LH2_dom_sf"/>
</dbReference>
<evidence type="ECO:0000313" key="4">
    <source>
        <dbReference type="Proteomes" id="UP001159428"/>
    </source>
</evidence>
<accession>A0AAU9XDN5</accession>
<dbReference type="PANTHER" id="PTHR45901:SF3">
    <property type="entry name" value="LIPOXYGENASE HOMOLOGY DOMAIN-CONTAINING PROTEIN 1"/>
    <property type="match status" value="1"/>
</dbReference>
<protein>
    <recommendedName>
        <fullName evidence="2">PLAT domain-containing protein</fullName>
    </recommendedName>
</protein>
<dbReference type="InterPro" id="IPR001024">
    <property type="entry name" value="PLAT/LH2_dom"/>
</dbReference>
<comment type="caution">
    <text evidence="3">The sequence shown here is derived from an EMBL/GenBank/DDBJ whole genome shotgun (WGS) entry which is preliminary data.</text>
</comment>
<feature type="domain" description="PLAT" evidence="2">
    <location>
        <begin position="1"/>
        <end position="71"/>
    </location>
</feature>
<dbReference type="PANTHER" id="PTHR45901">
    <property type="entry name" value="PROTEIN CBG12474"/>
    <property type="match status" value="1"/>
</dbReference>
<gene>
    <name evidence="3" type="ORF">PMEA_00021087</name>
</gene>
<dbReference type="AlphaFoldDB" id="A0AAU9XDN5"/>
<feature type="non-terminal residue" evidence="3">
    <location>
        <position position="1"/>
    </location>
</feature>
<reference evidence="3 4" key="1">
    <citation type="submission" date="2022-05" db="EMBL/GenBank/DDBJ databases">
        <authorList>
            <consortium name="Genoscope - CEA"/>
            <person name="William W."/>
        </authorList>
    </citation>
    <scope>NUCLEOTIDE SEQUENCE [LARGE SCALE GENOMIC DNA]</scope>
</reference>